<evidence type="ECO:0000256" key="2">
    <source>
        <dbReference type="ARBA" id="ARBA00022741"/>
    </source>
</evidence>
<dbReference type="GO" id="GO:0005737">
    <property type="term" value="C:cytoplasm"/>
    <property type="evidence" value="ECO:0007669"/>
    <property type="project" value="InterPro"/>
</dbReference>
<evidence type="ECO:0000313" key="8">
    <source>
        <dbReference type="EMBL" id="HGT98867.1"/>
    </source>
</evidence>
<dbReference type="InterPro" id="IPR036390">
    <property type="entry name" value="WH_DNA-bd_sf"/>
</dbReference>
<dbReference type="GO" id="GO:0005524">
    <property type="term" value="F:ATP binding"/>
    <property type="evidence" value="ECO:0007669"/>
    <property type="project" value="UniProtKB-KW"/>
</dbReference>
<comment type="caution">
    <text evidence="8">The sequence shown here is derived from an EMBL/GenBank/DDBJ whole genome shotgun (WGS) entry which is preliminary data.</text>
</comment>
<gene>
    <name evidence="7" type="ORF">ENT99_02050</name>
    <name evidence="8" type="ORF">ENU64_05500</name>
</gene>
<dbReference type="InterPro" id="IPR029349">
    <property type="entry name" value="DUF4443"/>
</dbReference>
<evidence type="ECO:0000256" key="1">
    <source>
        <dbReference type="ARBA" id="ARBA00022598"/>
    </source>
</evidence>
<dbReference type="InterPro" id="IPR036388">
    <property type="entry name" value="WH-like_DNA-bd_sf"/>
</dbReference>
<keyword evidence="2" id="KW-0547">Nucleotide-binding</keyword>
<dbReference type="EMBL" id="DTDH01000159">
    <property type="protein sequence ID" value="HGT98867.1"/>
    <property type="molecule type" value="Genomic_DNA"/>
</dbReference>
<name>A0A7J3MZA7_9CREN</name>
<feature type="domain" description="DUF4443" evidence="5">
    <location>
        <begin position="115"/>
        <end position="210"/>
    </location>
</feature>
<dbReference type="Pfam" id="PF22167">
    <property type="entry name" value="PH0730-like_N"/>
    <property type="match status" value="1"/>
</dbReference>
<keyword evidence="1" id="KW-0436">Ligase</keyword>
<evidence type="ECO:0000259" key="5">
    <source>
        <dbReference type="Pfam" id="PF14544"/>
    </source>
</evidence>
<dbReference type="SUPFAM" id="SSF46785">
    <property type="entry name" value="Winged helix' DNA-binding domain"/>
    <property type="match status" value="1"/>
</dbReference>
<dbReference type="Pfam" id="PF14544">
    <property type="entry name" value="DUF4443"/>
    <property type="match status" value="1"/>
</dbReference>
<dbReference type="GO" id="GO:0006412">
    <property type="term" value="P:translation"/>
    <property type="evidence" value="ECO:0007669"/>
    <property type="project" value="UniProtKB-KW"/>
</dbReference>
<evidence type="ECO:0000256" key="3">
    <source>
        <dbReference type="ARBA" id="ARBA00022840"/>
    </source>
</evidence>
<organism evidence="8">
    <name type="scientific">Ignisphaera aggregans</name>
    <dbReference type="NCBI Taxonomy" id="334771"/>
    <lineage>
        <taxon>Archaea</taxon>
        <taxon>Thermoproteota</taxon>
        <taxon>Thermoprotei</taxon>
        <taxon>Desulfurococcales</taxon>
        <taxon>Desulfurococcaceae</taxon>
        <taxon>Ignisphaera</taxon>
    </lineage>
</organism>
<keyword evidence="3" id="KW-0067">ATP-binding</keyword>
<proteinExistence type="predicted"/>
<dbReference type="Gene3D" id="3.30.1360.30">
    <property type="entry name" value="GAD-like domain"/>
    <property type="match status" value="1"/>
</dbReference>
<evidence type="ECO:0000256" key="4">
    <source>
        <dbReference type="ARBA" id="ARBA00022917"/>
    </source>
</evidence>
<evidence type="ECO:0000313" key="7">
    <source>
        <dbReference type="EMBL" id="HFQ78472.1"/>
    </source>
</evidence>
<accession>A0A7J3MZA7</accession>
<dbReference type="SUPFAM" id="SSF55261">
    <property type="entry name" value="GAD domain-like"/>
    <property type="match status" value="1"/>
</dbReference>
<evidence type="ECO:0000259" key="6">
    <source>
        <dbReference type="Pfam" id="PF22167"/>
    </source>
</evidence>
<reference evidence="8" key="1">
    <citation type="journal article" date="2020" name="mSystems">
        <title>Genome- and Community-Level Interaction Insights into Carbon Utilization and Element Cycling Functions of Hydrothermarchaeota in Hydrothermal Sediment.</title>
        <authorList>
            <person name="Zhou Z."/>
            <person name="Liu Y."/>
            <person name="Xu W."/>
            <person name="Pan J."/>
            <person name="Luo Z.H."/>
            <person name="Li M."/>
        </authorList>
    </citation>
    <scope>NUCLEOTIDE SEQUENCE [LARGE SCALE GENOMIC DNA]</scope>
    <source>
        <strain evidence="7">SpSt-629</strain>
        <strain evidence="8">SpSt-688</strain>
    </source>
</reference>
<sequence length="214" mass="24237">MTLPLKDIIARTLSSTKGVKPSFDDYHVIKALLILYEKGPMGRQLLSKNLGIGITPVRTLIKRLKLFNIIEVDPVAGCFLTSHGYKIAEGIRNTISNVIEASNILDKEFLLYKKSYAFLIKKGTVILSQFNVTNIRDHIIRYGAKAVIIVYIDNDLAYIPPYREFNENEYLSLKKLRSILKAEDKDAIILVFSDSDTEAEKAIYSALLELNILR</sequence>
<keyword evidence="4" id="KW-0648">Protein biosynthesis</keyword>
<dbReference type="EMBL" id="DTAU01000044">
    <property type="protein sequence ID" value="HFQ78472.1"/>
    <property type="molecule type" value="Genomic_DNA"/>
</dbReference>
<protein>
    <submittedName>
        <fullName evidence="8">DUF4443 domain-containing protein</fullName>
    </submittedName>
</protein>
<dbReference type="Gene3D" id="1.10.10.10">
    <property type="entry name" value="Winged helix-like DNA-binding domain superfamily/Winged helix DNA-binding domain"/>
    <property type="match status" value="1"/>
</dbReference>
<dbReference type="InterPro" id="IPR054039">
    <property type="entry name" value="PH0730-like_N"/>
</dbReference>
<dbReference type="InterPro" id="IPR004115">
    <property type="entry name" value="GAD-like_sf"/>
</dbReference>
<dbReference type="GO" id="GO:0004812">
    <property type="term" value="F:aminoacyl-tRNA ligase activity"/>
    <property type="evidence" value="ECO:0007669"/>
    <property type="project" value="InterPro"/>
</dbReference>
<dbReference type="AlphaFoldDB" id="A0A7J3MZA7"/>
<feature type="domain" description="PH0730-like N-terminal" evidence="6">
    <location>
        <begin position="35"/>
        <end position="86"/>
    </location>
</feature>